<dbReference type="EMBL" id="AOSK01000113">
    <property type="protein sequence ID" value="EYD74466.1"/>
    <property type="molecule type" value="Genomic_DNA"/>
</dbReference>
<evidence type="ECO:0000313" key="7">
    <source>
        <dbReference type="EMBL" id="EYD74466.1"/>
    </source>
</evidence>
<dbReference type="AlphaFoldDB" id="A0A017HJE3"/>
<dbReference type="Proteomes" id="UP000019666">
    <property type="component" value="Unassembled WGS sequence"/>
</dbReference>
<feature type="transmembrane region" description="Helical" evidence="6">
    <location>
        <begin position="49"/>
        <end position="78"/>
    </location>
</feature>
<accession>A0A017HJE3</accession>
<evidence type="ECO:0000313" key="8">
    <source>
        <dbReference type="Proteomes" id="UP000019666"/>
    </source>
</evidence>
<evidence type="ECO:0000256" key="2">
    <source>
        <dbReference type="ARBA" id="ARBA00022475"/>
    </source>
</evidence>
<dbReference type="Pfam" id="PF03739">
    <property type="entry name" value="LptF_LptG"/>
    <property type="match status" value="1"/>
</dbReference>
<dbReference type="InterPro" id="IPR005495">
    <property type="entry name" value="LptG/LptF_permease"/>
</dbReference>
<keyword evidence="3 6" id="KW-0812">Transmembrane</keyword>
<dbReference type="GO" id="GO:0015920">
    <property type="term" value="P:lipopolysaccharide transport"/>
    <property type="evidence" value="ECO:0007669"/>
    <property type="project" value="TreeGrafter"/>
</dbReference>
<keyword evidence="2" id="KW-1003">Cell membrane</keyword>
<dbReference type="InterPro" id="IPR030922">
    <property type="entry name" value="LptF"/>
</dbReference>
<keyword evidence="4 6" id="KW-1133">Transmembrane helix</keyword>
<organism evidence="7 8">
    <name type="scientific">Rubellimicrobium mesophilum DSM 19309</name>
    <dbReference type="NCBI Taxonomy" id="442562"/>
    <lineage>
        <taxon>Bacteria</taxon>
        <taxon>Pseudomonadati</taxon>
        <taxon>Pseudomonadota</taxon>
        <taxon>Alphaproteobacteria</taxon>
        <taxon>Rhodobacterales</taxon>
        <taxon>Roseobacteraceae</taxon>
        <taxon>Rubellimicrobium</taxon>
    </lineage>
</organism>
<feature type="transmembrane region" description="Helical" evidence="6">
    <location>
        <begin position="99"/>
        <end position="122"/>
    </location>
</feature>
<dbReference type="PATRIC" id="fig|442562.3.peg.3949"/>
<keyword evidence="8" id="KW-1185">Reference proteome</keyword>
<name>A0A017HJE3_9RHOB</name>
<dbReference type="PANTHER" id="PTHR33529:SF6">
    <property type="entry name" value="YJGP_YJGQ FAMILY PERMEASE"/>
    <property type="match status" value="1"/>
</dbReference>
<sequence length="317" mass="34113">MGRIDRYVLSQLMAVFGLASLVLVLVYWINRAVVLFDQLIADGQSAWVFLEFTALALPSIIRIVLPLAAFAATLYALSRMSGDSELTVIQATGTSPWRLARPVLAFGLIVAVLISILAHVLVPLSLVRLNARQAEIAQTATARLLREGEFISPAKGLTLYIQEVTPSNELRGLLLSDTRDADESMTYTAASAYLVRGEGGPQLVMVDGMIQRLDRETGRLLATSFADLAYDLSPFLPTAGDGGRSSREVPTWELLMPTPALAEETGKAEGILFAEGQERVAEALFAPAAALIALGRCCSASSAASASGGRRSRRWCW</sequence>
<comment type="caution">
    <text evidence="7">The sequence shown here is derived from an EMBL/GenBank/DDBJ whole genome shotgun (WGS) entry which is preliminary data.</text>
</comment>
<dbReference type="STRING" id="442562.Rumeso_04003"/>
<keyword evidence="5 6" id="KW-0472">Membrane</keyword>
<evidence type="ECO:0000256" key="3">
    <source>
        <dbReference type="ARBA" id="ARBA00022692"/>
    </source>
</evidence>
<dbReference type="NCBIfam" id="TIGR04407">
    <property type="entry name" value="LptF_YjgP"/>
    <property type="match status" value="1"/>
</dbReference>
<dbReference type="HOGENOM" id="CLU_028799_7_1_5"/>
<dbReference type="GO" id="GO:0043190">
    <property type="term" value="C:ATP-binding cassette (ABC) transporter complex"/>
    <property type="evidence" value="ECO:0007669"/>
    <property type="project" value="InterPro"/>
</dbReference>
<evidence type="ECO:0000256" key="6">
    <source>
        <dbReference type="SAM" id="Phobius"/>
    </source>
</evidence>
<dbReference type="GO" id="GO:0055085">
    <property type="term" value="P:transmembrane transport"/>
    <property type="evidence" value="ECO:0007669"/>
    <property type="project" value="InterPro"/>
</dbReference>
<evidence type="ECO:0000256" key="5">
    <source>
        <dbReference type="ARBA" id="ARBA00023136"/>
    </source>
</evidence>
<dbReference type="RefSeq" id="WP_342670771.1">
    <property type="nucleotide sequence ID" value="NZ_KK088573.1"/>
</dbReference>
<reference evidence="7 8" key="1">
    <citation type="submission" date="2013-02" db="EMBL/GenBank/DDBJ databases">
        <authorList>
            <person name="Fiebig A."/>
            <person name="Goeker M."/>
            <person name="Klenk H.-P.P."/>
        </authorList>
    </citation>
    <scope>NUCLEOTIDE SEQUENCE [LARGE SCALE GENOMIC DNA]</scope>
    <source>
        <strain evidence="7 8">DSM 19309</strain>
    </source>
</reference>
<evidence type="ECO:0000256" key="1">
    <source>
        <dbReference type="ARBA" id="ARBA00004651"/>
    </source>
</evidence>
<protein>
    <submittedName>
        <fullName evidence="7">Putative permease</fullName>
    </submittedName>
</protein>
<evidence type="ECO:0000256" key="4">
    <source>
        <dbReference type="ARBA" id="ARBA00022989"/>
    </source>
</evidence>
<proteinExistence type="predicted"/>
<dbReference type="PANTHER" id="PTHR33529">
    <property type="entry name" value="SLR0882 PROTEIN-RELATED"/>
    <property type="match status" value="1"/>
</dbReference>
<gene>
    <name evidence="7" type="ORF">Rumeso_04003</name>
</gene>
<feature type="transmembrane region" description="Helical" evidence="6">
    <location>
        <begin position="7"/>
        <end position="29"/>
    </location>
</feature>
<comment type="subcellular location">
    <subcellularLocation>
        <location evidence="1">Cell membrane</location>
        <topology evidence="1">Multi-pass membrane protein</topology>
    </subcellularLocation>
</comment>